<organism evidence="8 9">
    <name type="scientific">Mizuhopecten yessoensis</name>
    <name type="common">Japanese scallop</name>
    <name type="synonym">Patinopecten yessoensis</name>
    <dbReference type="NCBI Taxonomy" id="6573"/>
    <lineage>
        <taxon>Eukaryota</taxon>
        <taxon>Metazoa</taxon>
        <taxon>Spiralia</taxon>
        <taxon>Lophotrochozoa</taxon>
        <taxon>Mollusca</taxon>
        <taxon>Bivalvia</taxon>
        <taxon>Autobranchia</taxon>
        <taxon>Pteriomorphia</taxon>
        <taxon>Pectinida</taxon>
        <taxon>Pectinoidea</taxon>
        <taxon>Pectinidae</taxon>
        <taxon>Mizuhopecten</taxon>
    </lineage>
</organism>
<dbReference type="GO" id="GO:0043005">
    <property type="term" value="C:neuron projection"/>
    <property type="evidence" value="ECO:0007669"/>
    <property type="project" value="TreeGrafter"/>
</dbReference>
<evidence type="ECO:0000313" key="9">
    <source>
        <dbReference type="Proteomes" id="UP000242188"/>
    </source>
</evidence>
<keyword evidence="4" id="KW-0393">Immunoglobulin domain</keyword>
<feature type="domain" description="Ig-like" evidence="7">
    <location>
        <begin position="148"/>
        <end position="230"/>
    </location>
</feature>
<dbReference type="PANTHER" id="PTHR12231:SF269">
    <property type="entry name" value="FASCILIN 2-LIKE PROTEIN"/>
    <property type="match status" value="1"/>
</dbReference>
<keyword evidence="9" id="KW-1185">Reference proteome</keyword>
<evidence type="ECO:0000256" key="4">
    <source>
        <dbReference type="ARBA" id="ARBA00023319"/>
    </source>
</evidence>
<dbReference type="AlphaFoldDB" id="A0A210QEN4"/>
<dbReference type="InterPro" id="IPR013098">
    <property type="entry name" value="Ig_I-set"/>
</dbReference>
<dbReference type="InterPro" id="IPR003599">
    <property type="entry name" value="Ig_sub"/>
</dbReference>
<keyword evidence="2" id="KW-0677">Repeat</keyword>
<feature type="transmembrane region" description="Helical" evidence="5">
    <location>
        <begin position="362"/>
        <end position="383"/>
    </location>
</feature>
<evidence type="ECO:0000256" key="2">
    <source>
        <dbReference type="ARBA" id="ARBA00022737"/>
    </source>
</evidence>
<dbReference type="InterPro" id="IPR007110">
    <property type="entry name" value="Ig-like_dom"/>
</dbReference>
<dbReference type="Pfam" id="PF13927">
    <property type="entry name" value="Ig_3"/>
    <property type="match status" value="1"/>
</dbReference>
<dbReference type="PANTHER" id="PTHR12231">
    <property type="entry name" value="CTX-RELATED TYPE I TRANSMEMBRANE PROTEIN"/>
    <property type="match status" value="1"/>
</dbReference>
<reference evidence="8 9" key="1">
    <citation type="journal article" date="2017" name="Nat. Ecol. Evol.">
        <title>Scallop genome provides insights into evolution of bilaterian karyotype and development.</title>
        <authorList>
            <person name="Wang S."/>
            <person name="Zhang J."/>
            <person name="Jiao W."/>
            <person name="Li J."/>
            <person name="Xun X."/>
            <person name="Sun Y."/>
            <person name="Guo X."/>
            <person name="Huan P."/>
            <person name="Dong B."/>
            <person name="Zhang L."/>
            <person name="Hu X."/>
            <person name="Sun X."/>
            <person name="Wang J."/>
            <person name="Zhao C."/>
            <person name="Wang Y."/>
            <person name="Wang D."/>
            <person name="Huang X."/>
            <person name="Wang R."/>
            <person name="Lv J."/>
            <person name="Li Y."/>
            <person name="Zhang Z."/>
            <person name="Liu B."/>
            <person name="Lu W."/>
            <person name="Hui Y."/>
            <person name="Liang J."/>
            <person name="Zhou Z."/>
            <person name="Hou R."/>
            <person name="Li X."/>
            <person name="Liu Y."/>
            <person name="Li H."/>
            <person name="Ning X."/>
            <person name="Lin Y."/>
            <person name="Zhao L."/>
            <person name="Xing Q."/>
            <person name="Dou J."/>
            <person name="Li Y."/>
            <person name="Mao J."/>
            <person name="Guo H."/>
            <person name="Dou H."/>
            <person name="Li T."/>
            <person name="Mu C."/>
            <person name="Jiang W."/>
            <person name="Fu Q."/>
            <person name="Fu X."/>
            <person name="Miao Y."/>
            <person name="Liu J."/>
            <person name="Yu Q."/>
            <person name="Li R."/>
            <person name="Liao H."/>
            <person name="Li X."/>
            <person name="Kong Y."/>
            <person name="Jiang Z."/>
            <person name="Chourrout D."/>
            <person name="Li R."/>
            <person name="Bao Z."/>
        </authorList>
    </citation>
    <scope>NUCLEOTIDE SEQUENCE [LARGE SCALE GENOMIC DNA]</scope>
    <source>
        <strain evidence="8 9">PY_sf001</strain>
    </source>
</reference>
<evidence type="ECO:0000256" key="6">
    <source>
        <dbReference type="SAM" id="SignalP"/>
    </source>
</evidence>
<keyword evidence="1 6" id="KW-0732">Signal</keyword>
<keyword evidence="5" id="KW-1133">Transmembrane helix</keyword>
<dbReference type="OrthoDB" id="9972932at2759"/>
<keyword evidence="5" id="KW-0812">Transmembrane</keyword>
<evidence type="ECO:0000256" key="3">
    <source>
        <dbReference type="ARBA" id="ARBA00023157"/>
    </source>
</evidence>
<dbReference type="InterPro" id="IPR003598">
    <property type="entry name" value="Ig_sub2"/>
</dbReference>
<dbReference type="STRING" id="6573.A0A210QEN4"/>
<dbReference type="InterPro" id="IPR036179">
    <property type="entry name" value="Ig-like_dom_sf"/>
</dbReference>
<feature type="chain" id="PRO_5012261934" evidence="6">
    <location>
        <begin position="17"/>
        <end position="384"/>
    </location>
</feature>
<dbReference type="SUPFAM" id="SSF48726">
    <property type="entry name" value="Immunoglobulin"/>
    <property type="match status" value="2"/>
</dbReference>
<dbReference type="Gene3D" id="2.60.40.10">
    <property type="entry name" value="Immunoglobulins"/>
    <property type="match status" value="2"/>
</dbReference>
<dbReference type="SMART" id="SM00409">
    <property type="entry name" value="IG"/>
    <property type="match status" value="3"/>
</dbReference>
<dbReference type="Pfam" id="PF07679">
    <property type="entry name" value="I-set"/>
    <property type="match status" value="1"/>
</dbReference>
<evidence type="ECO:0000256" key="5">
    <source>
        <dbReference type="SAM" id="Phobius"/>
    </source>
</evidence>
<dbReference type="SMART" id="SM00408">
    <property type="entry name" value="IGc2"/>
    <property type="match status" value="2"/>
</dbReference>
<dbReference type="Proteomes" id="UP000242188">
    <property type="component" value="Unassembled WGS sequence"/>
</dbReference>
<sequence length="384" mass="42947">MLLAVLTICVFHVASGQKPDIVDEIKKDVKPVNAIGYLNCTAVHLNLGATVHWAKIIYNGDEMSTVDLSEDDKVVLQNSAAMGKKEDLGEPKYGVLVKHDKLRTTFILLVRYLLEKDAGDYMCYIKIQNTDHSDWPKKIGTIVVQVAPTINIIGTSVYEAVIGGNLTLSCSAYGVPSPNITWKREDGKELAMGGFQYWGATLVLRDIAKKDQGNHICVADNSVRPPASYTVQIKVFYAPTCRAVQNSVGQVQNRRYDAKLECLVEGHPEPHMSWKRYENNERMIIHDDSNFETDKLSGTQNYLEEMWYTLLVKNVQANDYADYWCTADNKYGSCEAKFTLFETAECQGHNCPSLKTSGSNQIVAYLLPLVFAAWSVPAIGWMLL</sequence>
<feature type="domain" description="Ig-like" evidence="7">
    <location>
        <begin position="239"/>
        <end position="339"/>
    </location>
</feature>
<proteinExistence type="predicted"/>
<comment type="caution">
    <text evidence="8">The sequence shown here is derived from an EMBL/GenBank/DDBJ whole genome shotgun (WGS) entry which is preliminary data.</text>
</comment>
<name>A0A210QEN4_MIZYE</name>
<dbReference type="InterPro" id="IPR051170">
    <property type="entry name" value="Neural/epithelial_adhesion"/>
</dbReference>
<dbReference type="InterPro" id="IPR013783">
    <property type="entry name" value="Ig-like_fold"/>
</dbReference>
<evidence type="ECO:0000259" key="7">
    <source>
        <dbReference type="PROSITE" id="PS50835"/>
    </source>
</evidence>
<evidence type="ECO:0000256" key="1">
    <source>
        <dbReference type="ARBA" id="ARBA00022729"/>
    </source>
</evidence>
<evidence type="ECO:0000313" key="8">
    <source>
        <dbReference type="EMBL" id="OWF47237.1"/>
    </source>
</evidence>
<protein>
    <submittedName>
        <fullName evidence="8">Lachesin</fullName>
    </submittedName>
</protein>
<keyword evidence="5" id="KW-0472">Membrane</keyword>
<gene>
    <name evidence="8" type="ORF">KP79_PYT21983</name>
</gene>
<keyword evidence="3" id="KW-1015">Disulfide bond</keyword>
<accession>A0A210QEN4</accession>
<feature type="signal peptide" evidence="6">
    <location>
        <begin position="1"/>
        <end position="16"/>
    </location>
</feature>
<dbReference type="EMBL" id="NEDP02003978">
    <property type="protein sequence ID" value="OWF47237.1"/>
    <property type="molecule type" value="Genomic_DNA"/>
</dbReference>
<dbReference type="PROSITE" id="PS50835">
    <property type="entry name" value="IG_LIKE"/>
    <property type="match status" value="2"/>
</dbReference>